<reference evidence="3 4" key="1">
    <citation type="submission" date="2015-10" db="EMBL/GenBank/DDBJ databases">
        <title>Genome sequencing and analysis of members of genus Stenotrophomonas.</title>
        <authorList>
            <person name="Patil P.P."/>
            <person name="Midha S."/>
            <person name="Patil P.B."/>
        </authorList>
    </citation>
    <scope>NUCLEOTIDE SEQUENCE [LARGE SCALE GENOMIC DNA]</scope>
    <source>
        <strain evidence="3 4">JCM 9942</strain>
    </source>
</reference>
<evidence type="ECO:0000256" key="1">
    <source>
        <dbReference type="SAM" id="Coils"/>
    </source>
</evidence>
<gene>
    <name evidence="3" type="ORF">ARC78_03710</name>
</gene>
<keyword evidence="2" id="KW-0472">Membrane</keyword>
<evidence type="ECO:0000256" key="2">
    <source>
        <dbReference type="SAM" id="Phobius"/>
    </source>
</evidence>
<dbReference type="RefSeq" id="WP_057505595.1">
    <property type="nucleotide sequence ID" value="NZ_LLXS01000005.1"/>
</dbReference>
<name>A0A0R0AIT2_9GAMM</name>
<dbReference type="AlphaFoldDB" id="A0A0R0AIT2"/>
<protein>
    <submittedName>
        <fullName evidence="3">Uncharacterized protein</fullName>
    </submittedName>
</protein>
<keyword evidence="2" id="KW-0812">Transmembrane</keyword>
<dbReference type="EMBL" id="LLXS01000005">
    <property type="protein sequence ID" value="KRG44927.1"/>
    <property type="molecule type" value="Genomic_DNA"/>
</dbReference>
<feature type="coiled-coil region" evidence="1">
    <location>
        <begin position="816"/>
        <end position="843"/>
    </location>
</feature>
<accession>A0A0R0AIT2</accession>
<comment type="caution">
    <text evidence="3">The sequence shown here is derived from an EMBL/GenBank/DDBJ whole genome shotgun (WGS) entry which is preliminary data.</text>
</comment>
<organism evidence="3 4">
    <name type="scientific">Stenotrophomonas pictorum JCM 9942</name>
    <dbReference type="NCBI Taxonomy" id="1236960"/>
    <lineage>
        <taxon>Bacteria</taxon>
        <taxon>Pseudomonadati</taxon>
        <taxon>Pseudomonadota</taxon>
        <taxon>Gammaproteobacteria</taxon>
        <taxon>Lysobacterales</taxon>
        <taxon>Lysobacteraceae</taxon>
        <taxon>Stenotrophomonas</taxon>
    </lineage>
</organism>
<evidence type="ECO:0000313" key="4">
    <source>
        <dbReference type="Proteomes" id="UP000050836"/>
    </source>
</evidence>
<proteinExistence type="predicted"/>
<sequence length="882" mass="94968">MSIHLPVPDIGTPAPAAGGRQRGFGLLQAMLVLMLLGAVVAAAALMLQSGRPLEQAANQQEQLRWADEALMAYAAAHSRLPCPARNWSEDPVKGAEDCALSSGFLPIARLPGANEQALAAGPVRYTASQGTQRSIAGAPMVFPSLREPGDAYLIPDAYGEPLEEAAPAGPPALFGTTGSTPAVVGNGLDFCAALHRNSLSQGDASAANTVDAAGARYNIAYGLTAAGTQPGRHGRFDSADSIALPSPAQPGDADYDDRVRVRTFESMAHSLGCRQFADTTSPDQAPPSVGIMAMDALAGAVAIHTTIGELQENNIGNGELGVIDATFTQATTIAAIALNVGGIYDALSSTYLSAGELVRAVATCIASLGITCWEVAFKITALVTAVVSAVSGTVALGLNTAALIPVGMALDASVKARDRARRAVKPQAQSVEDVLKQLEVTLFGAMVETCEYKLGADHFPIPVMKDGKVVFDENGQPVYECLSKKTEFQDGLKQQVDKARAEENRTLAVENAYYTHRISPFNERTIEPYRINVGASDARYQEWRCEATGGGSLNSSCTLPASGENAGYSWKVYLKPSAKVDALKRLRLAEQWSDAKRYVEEMTDAVDELKKQKDSFATLLQMARDDASKICGKATSQEDKIRCDNSNNQVRYLDTCQSTQYENGKLTVVDEMQKNPRDYNLQCKPMIAANLARAESELKTYQALLKTIRKAYDDQPSPYIEYPKQWVFEKMLIEEDTGAYTWCGYQNRSAACTRAGKDSSSEKRTRYYDDFSQESGKRGMPLLDPAPSFICMISGGCRYYTYAQAYSDWQRSRAQSEQATTNRENLQARYNDLRQKYEDLKAAQTAIGSGQESPIVIGAGNLILKADQRGAVGPLAPAGAGR</sequence>
<keyword evidence="1" id="KW-0175">Coiled coil</keyword>
<keyword evidence="4" id="KW-1185">Reference proteome</keyword>
<dbReference type="Proteomes" id="UP000050836">
    <property type="component" value="Unassembled WGS sequence"/>
</dbReference>
<feature type="transmembrane region" description="Helical" evidence="2">
    <location>
        <begin position="26"/>
        <end position="47"/>
    </location>
</feature>
<evidence type="ECO:0000313" key="3">
    <source>
        <dbReference type="EMBL" id="KRG44927.1"/>
    </source>
</evidence>
<keyword evidence="2" id="KW-1133">Transmembrane helix</keyword>